<evidence type="ECO:0000313" key="2">
    <source>
        <dbReference type="EMBL" id="KAF7359674.1"/>
    </source>
</evidence>
<protein>
    <submittedName>
        <fullName evidence="2">Uncharacterized protein</fullName>
    </submittedName>
</protein>
<dbReference type="EMBL" id="JACAZI010000005">
    <property type="protein sequence ID" value="KAF7359674.1"/>
    <property type="molecule type" value="Genomic_DNA"/>
</dbReference>
<name>A0A8H6YJZ8_9AGAR</name>
<feature type="region of interest" description="Disordered" evidence="1">
    <location>
        <begin position="1"/>
        <end position="111"/>
    </location>
</feature>
<dbReference type="AlphaFoldDB" id="A0A8H6YJZ8"/>
<sequence length="215" mass="23142">MRQTQNSDKARRAHAADSDVAALEVELSDTKEELAAARSDIKAEPSAETTQRVHELEATVVDIEGKLKLARAEAKSSSSGRVRGPSTSASAVTSNATSHSASGSRPAPAPGATAALLTISSVVADAMDSDIAGGRRVSARKRTQADLSGAAPASFNKRQKKLEDPLVGWVMQDPDTGEKLTGHEWVKRYPEEFTEHYKKDHRRYIEYLAQAEVDS</sequence>
<gene>
    <name evidence="2" type="ORF">MVEN_00691600</name>
</gene>
<dbReference type="Proteomes" id="UP000620124">
    <property type="component" value="Unassembled WGS sequence"/>
</dbReference>
<organism evidence="2 3">
    <name type="scientific">Mycena venus</name>
    <dbReference type="NCBI Taxonomy" id="2733690"/>
    <lineage>
        <taxon>Eukaryota</taxon>
        <taxon>Fungi</taxon>
        <taxon>Dikarya</taxon>
        <taxon>Basidiomycota</taxon>
        <taxon>Agaricomycotina</taxon>
        <taxon>Agaricomycetes</taxon>
        <taxon>Agaricomycetidae</taxon>
        <taxon>Agaricales</taxon>
        <taxon>Marasmiineae</taxon>
        <taxon>Mycenaceae</taxon>
        <taxon>Mycena</taxon>
    </lineage>
</organism>
<evidence type="ECO:0000313" key="3">
    <source>
        <dbReference type="Proteomes" id="UP000620124"/>
    </source>
</evidence>
<feature type="compositionally biased region" description="Basic and acidic residues" evidence="1">
    <location>
        <begin position="8"/>
        <end position="17"/>
    </location>
</feature>
<proteinExistence type="predicted"/>
<feature type="compositionally biased region" description="Low complexity" evidence="1">
    <location>
        <begin position="86"/>
        <end position="111"/>
    </location>
</feature>
<keyword evidence="3" id="KW-1185">Reference proteome</keyword>
<comment type="caution">
    <text evidence="2">The sequence shown here is derived from an EMBL/GenBank/DDBJ whole genome shotgun (WGS) entry which is preliminary data.</text>
</comment>
<reference evidence="2" key="1">
    <citation type="submission" date="2020-05" db="EMBL/GenBank/DDBJ databases">
        <title>Mycena genomes resolve the evolution of fungal bioluminescence.</title>
        <authorList>
            <person name="Tsai I.J."/>
        </authorList>
    </citation>
    <scope>NUCLEOTIDE SEQUENCE</scope>
    <source>
        <strain evidence="2">CCC161011</strain>
    </source>
</reference>
<evidence type="ECO:0000256" key="1">
    <source>
        <dbReference type="SAM" id="MobiDB-lite"/>
    </source>
</evidence>
<feature type="compositionally biased region" description="Basic and acidic residues" evidence="1">
    <location>
        <begin position="28"/>
        <end position="74"/>
    </location>
</feature>
<dbReference type="OrthoDB" id="3026400at2759"/>
<accession>A0A8H6YJZ8</accession>
<feature type="region of interest" description="Disordered" evidence="1">
    <location>
        <begin position="134"/>
        <end position="157"/>
    </location>
</feature>